<dbReference type="Proteomes" id="UP001152622">
    <property type="component" value="Chromosome 12"/>
</dbReference>
<dbReference type="SUPFAM" id="SSF47266">
    <property type="entry name" value="4-helical cytokines"/>
    <property type="match status" value="1"/>
</dbReference>
<protein>
    <submittedName>
        <fullName evidence="1">Uncharacterized protein</fullName>
    </submittedName>
</protein>
<dbReference type="Gene3D" id="1.20.1250.10">
    <property type="match status" value="1"/>
</dbReference>
<sequence>MQSHDYVAKVKLLFVWTLKGYREVLFLHCALALLARAAPRPACSEFHSTVNAGMTMVKRVLLSIPDVHKSCITSKELTLGSPTKDLQYLQSELMIPTSPSFKSLSTEFTMELSLDHMYQGLQLYQDLLSTVRHRLPNPDKLTELLAVINDLLAQVLKIRELAQLETVTQYQGSGLSARLNSDFQAEIATHITLEQLTSFSQHVVRSLRKISHSKLAVWC</sequence>
<name>A0A9Q1EV48_SYNKA</name>
<dbReference type="EMBL" id="JAINUF010000012">
    <property type="protein sequence ID" value="KAJ8345618.1"/>
    <property type="molecule type" value="Genomic_DNA"/>
</dbReference>
<dbReference type="AlphaFoldDB" id="A0A9Q1EV48"/>
<dbReference type="InterPro" id="IPR040117">
    <property type="entry name" value="GCSF/MGF"/>
</dbReference>
<evidence type="ECO:0000313" key="1">
    <source>
        <dbReference type="EMBL" id="KAJ8345618.1"/>
    </source>
</evidence>
<evidence type="ECO:0000313" key="2">
    <source>
        <dbReference type="Proteomes" id="UP001152622"/>
    </source>
</evidence>
<dbReference type="PANTHER" id="PTHR10511:SF2">
    <property type="entry name" value="GRANULOCYTE COLONY-STIMULATING FACTOR"/>
    <property type="match status" value="1"/>
</dbReference>
<dbReference type="OrthoDB" id="8841348at2759"/>
<dbReference type="GO" id="GO:0005125">
    <property type="term" value="F:cytokine activity"/>
    <property type="evidence" value="ECO:0007669"/>
    <property type="project" value="InterPro"/>
</dbReference>
<dbReference type="InterPro" id="IPR009079">
    <property type="entry name" value="4_helix_cytokine-like_core"/>
</dbReference>
<dbReference type="GO" id="GO:0045639">
    <property type="term" value="P:positive regulation of myeloid cell differentiation"/>
    <property type="evidence" value="ECO:0007669"/>
    <property type="project" value="InterPro"/>
</dbReference>
<organism evidence="1 2">
    <name type="scientific">Synaphobranchus kaupii</name>
    <name type="common">Kaup's arrowtooth eel</name>
    <dbReference type="NCBI Taxonomy" id="118154"/>
    <lineage>
        <taxon>Eukaryota</taxon>
        <taxon>Metazoa</taxon>
        <taxon>Chordata</taxon>
        <taxon>Craniata</taxon>
        <taxon>Vertebrata</taxon>
        <taxon>Euteleostomi</taxon>
        <taxon>Actinopterygii</taxon>
        <taxon>Neopterygii</taxon>
        <taxon>Teleostei</taxon>
        <taxon>Anguilliformes</taxon>
        <taxon>Synaphobranchidae</taxon>
        <taxon>Synaphobranchus</taxon>
    </lineage>
</organism>
<reference evidence="1" key="1">
    <citation type="journal article" date="2023" name="Science">
        <title>Genome structures resolve the early diversification of teleost fishes.</title>
        <authorList>
            <person name="Parey E."/>
            <person name="Louis A."/>
            <person name="Montfort J."/>
            <person name="Bouchez O."/>
            <person name="Roques C."/>
            <person name="Iampietro C."/>
            <person name="Lluch J."/>
            <person name="Castinel A."/>
            <person name="Donnadieu C."/>
            <person name="Desvignes T."/>
            <person name="Floi Bucao C."/>
            <person name="Jouanno E."/>
            <person name="Wen M."/>
            <person name="Mejri S."/>
            <person name="Dirks R."/>
            <person name="Jansen H."/>
            <person name="Henkel C."/>
            <person name="Chen W.J."/>
            <person name="Zahm M."/>
            <person name="Cabau C."/>
            <person name="Klopp C."/>
            <person name="Thompson A.W."/>
            <person name="Robinson-Rechavi M."/>
            <person name="Braasch I."/>
            <person name="Lecointre G."/>
            <person name="Bobe J."/>
            <person name="Postlethwait J.H."/>
            <person name="Berthelot C."/>
            <person name="Roest Crollius H."/>
            <person name="Guiguen Y."/>
        </authorList>
    </citation>
    <scope>NUCLEOTIDE SEQUENCE</scope>
    <source>
        <strain evidence="1">WJC10195</strain>
    </source>
</reference>
<comment type="caution">
    <text evidence="1">The sequence shown here is derived from an EMBL/GenBank/DDBJ whole genome shotgun (WGS) entry which is preliminary data.</text>
</comment>
<dbReference type="PANTHER" id="PTHR10511">
    <property type="entry name" value="GRANULOCYTE COLONY-STIMULATING FACTOR"/>
    <property type="match status" value="1"/>
</dbReference>
<proteinExistence type="predicted"/>
<accession>A0A9Q1EV48</accession>
<keyword evidence="2" id="KW-1185">Reference proteome</keyword>
<gene>
    <name evidence="1" type="ORF">SKAU_G00298110</name>
</gene>